<dbReference type="EMBL" id="MCFC01000036">
    <property type="protein sequence ID" value="ORY27736.1"/>
    <property type="molecule type" value="Genomic_DNA"/>
</dbReference>
<comment type="caution">
    <text evidence="2">The sequence shown here is derived from an EMBL/GenBank/DDBJ whole genome shotgun (WGS) entry which is preliminary data.</text>
</comment>
<reference evidence="2 3" key="1">
    <citation type="submission" date="2016-07" db="EMBL/GenBank/DDBJ databases">
        <title>Pervasive Adenine N6-methylation of Active Genes in Fungi.</title>
        <authorList>
            <consortium name="DOE Joint Genome Institute"/>
            <person name="Mondo S.J."/>
            <person name="Dannebaum R.O."/>
            <person name="Kuo R.C."/>
            <person name="Labutti K."/>
            <person name="Haridas S."/>
            <person name="Kuo A."/>
            <person name="Salamov A."/>
            <person name="Ahrendt S.R."/>
            <person name="Lipzen A."/>
            <person name="Sullivan W."/>
            <person name="Andreopoulos W.B."/>
            <person name="Clum A."/>
            <person name="Lindquist E."/>
            <person name="Daum C."/>
            <person name="Ramamoorthy G.K."/>
            <person name="Gryganskyi A."/>
            <person name="Culley D."/>
            <person name="Magnuson J.K."/>
            <person name="James T.Y."/>
            <person name="O'Malley M.A."/>
            <person name="Stajich J.E."/>
            <person name="Spatafora J.W."/>
            <person name="Visel A."/>
            <person name="Grigoriev I.V."/>
        </authorList>
    </citation>
    <scope>NUCLEOTIDE SEQUENCE [LARGE SCALE GENOMIC DNA]</scope>
    <source>
        <strain evidence="2 3">68-887.2</strain>
    </source>
</reference>
<dbReference type="PANTHER" id="PTHR43792:SF16">
    <property type="entry name" value="N-ACETYLTRANSFERASE DOMAIN-CONTAINING PROTEIN"/>
    <property type="match status" value="1"/>
</dbReference>
<dbReference type="InterPro" id="IPR016181">
    <property type="entry name" value="Acyl_CoA_acyltransferase"/>
</dbReference>
<proteinExistence type="predicted"/>
<dbReference type="InterPro" id="IPR051531">
    <property type="entry name" value="N-acetyltransferase"/>
</dbReference>
<name>A0A1Y2AZ22_9TREE</name>
<dbReference type="PANTHER" id="PTHR43792">
    <property type="entry name" value="GNAT FAMILY, PUTATIVE (AFU_ORTHOLOGUE AFUA_3G00765)-RELATED-RELATED"/>
    <property type="match status" value="1"/>
</dbReference>
<dbReference type="AlphaFoldDB" id="A0A1Y2AZ22"/>
<evidence type="ECO:0000259" key="1">
    <source>
        <dbReference type="Pfam" id="PF13302"/>
    </source>
</evidence>
<dbReference type="OrthoDB" id="630895at2759"/>
<dbReference type="Proteomes" id="UP000193986">
    <property type="component" value="Unassembled WGS sequence"/>
</dbReference>
<dbReference type="Gene3D" id="3.40.630.30">
    <property type="match status" value="1"/>
</dbReference>
<dbReference type="InParanoid" id="A0A1Y2AZ22"/>
<dbReference type="SUPFAM" id="SSF55729">
    <property type="entry name" value="Acyl-CoA N-acyltransferases (Nat)"/>
    <property type="match status" value="1"/>
</dbReference>
<feature type="domain" description="N-acetyltransferase" evidence="1">
    <location>
        <begin position="132"/>
        <end position="219"/>
    </location>
</feature>
<dbReference type="GO" id="GO:0016747">
    <property type="term" value="F:acyltransferase activity, transferring groups other than amino-acyl groups"/>
    <property type="evidence" value="ECO:0007669"/>
    <property type="project" value="InterPro"/>
</dbReference>
<gene>
    <name evidence="2" type="ORF">BCR39DRAFT_536871</name>
</gene>
<organism evidence="2 3">
    <name type="scientific">Naematelia encephala</name>
    <dbReference type="NCBI Taxonomy" id="71784"/>
    <lineage>
        <taxon>Eukaryota</taxon>
        <taxon>Fungi</taxon>
        <taxon>Dikarya</taxon>
        <taxon>Basidiomycota</taxon>
        <taxon>Agaricomycotina</taxon>
        <taxon>Tremellomycetes</taxon>
        <taxon>Tremellales</taxon>
        <taxon>Naemateliaceae</taxon>
        <taxon>Naematelia</taxon>
    </lineage>
</organism>
<dbReference type="STRING" id="71784.A0A1Y2AZ22"/>
<keyword evidence="3" id="KW-1185">Reference proteome</keyword>
<evidence type="ECO:0000313" key="3">
    <source>
        <dbReference type="Proteomes" id="UP000193986"/>
    </source>
</evidence>
<dbReference type="InterPro" id="IPR000182">
    <property type="entry name" value="GNAT_dom"/>
</dbReference>
<dbReference type="Pfam" id="PF13302">
    <property type="entry name" value="Acetyltransf_3"/>
    <property type="match status" value="1"/>
</dbReference>
<sequence length="248" mass="27795">MSTNKPDTSSEKYKESLSNSLRWDQVEGQAYIQLPSYPNLRLVPFRQGIEDEIVTLFSHEVIAKRLFRLPYPMYRHHAEEMISSLVPKHQALLAELSTHLPSPPPINTPLLPSSPTHIPGFPFKSLVDTTTGRKIGDLNLAARKAGMTDEEVLKLPSKEQDWVIGYVLDPGYHGKGIMSEMVGCLIDGWIKNWMDIRAVTALVEDNNTGSIKVVLKNGLVRVGSEDTAWPEEKGGGIRPTGQYERKMF</sequence>
<protein>
    <recommendedName>
        <fullName evidence="1">N-acetyltransferase domain-containing protein</fullName>
    </recommendedName>
</protein>
<accession>A0A1Y2AZ22</accession>
<evidence type="ECO:0000313" key="2">
    <source>
        <dbReference type="EMBL" id="ORY27736.1"/>
    </source>
</evidence>